<feature type="region of interest" description="Disordered" evidence="1">
    <location>
        <begin position="131"/>
        <end position="150"/>
    </location>
</feature>
<evidence type="ECO:0000313" key="4">
    <source>
        <dbReference type="Proteomes" id="UP000735302"/>
    </source>
</evidence>
<feature type="signal peptide" evidence="2">
    <location>
        <begin position="1"/>
        <end position="26"/>
    </location>
</feature>
<keyword evidence="2" id="KW-0732">Signal</keyword>
<dbReference type="Proteomes" id="UP000735302">
    <property type="component" value="Unassembled WGS sequence"/>
</dbReference>
<feature type="chain" id="PRO_5043685681" description="Secreted protein" evidence="2">
    <location>
        <begin position="27"/>
        <end position="150"/>
    </location>
</feature>
<evidence type="ECO:0000256" key="1">
    <source>
        <dbReference type="SAM" id="MobiDB-lite"/>
    </source>
</evidence>
<evidence type="ECO:0008006" key="5">
    <source>
        <dbReference type="Google" id="ProtNLM"/>
    </source>
</evidence>
<reference evidence="3 4" key="1">
    <citation type="journal article" date="2021" name="Elife">
        <title>Chloroplast acquisition without the gene transfer in kleptoplastic sea slugs, Plakobranchus ocellatus.</title>
        <authorList>
            <person name="Maeda T."/>
            <person name="Takahashi S."/>
            <person name="Yoshida T."/>
            <person name="Shimamura S."/>
            <person name="Takaki Y."/>
            <person name="Nagai Y."/>
            <person name="Toyoda A."/>
            <person name="Suzuki Y."/>
            <person name="Arimoto A."/>
            <person name="Ishii H."/>
            <person name="Satoh N."/>
            <person name="Nishiyama T."/>
            <person name="Hasebe M."/>
            <person name="Maruyama T."/>
            <person name="Minagawa J."/>
            <person name="Obokata J."/>
            <person name="Shigenobu S."/>
        </authorList>
    </citation>
    <scope>NUCLEOTIDE SEQUENCE [LARGE SCALE GENOMIC DNA]</scope>
</reference>
<evidence type="ECO:0000313" key="3">
    <source>
        <dbReference type="EMBL" id="GFN97321.1"/>
    </source>
</evidence>
<name>A0AAV3ZQ56_9GAST</name>
<dbReference type="AlphaFoldDB" id="A0AAV3ZQ56"/>
<accession>A0AAV3ZQ56</accession>
<sequence>MCKSRNSATLLFLLSSAGTLLPRVRTLPMAPWPNGGLESLRAPCFVIAILKSETFIRSTGNEPSGTEVLDYIHKLSPLSRSTGSHVCKQQETIIVISSSGICWSGPARCGETVECHSQCWNFCRLLLEPGGKGDHSSSSGFYSDIRQAGK</sequence>
<gene>
    <name evidence="3" type="ORF">PoB_002382700</name>
</gene>
<evidence type="ECO:0000256" key="2">
    <source>
        <dbReference type="SAM" id="SignalP"/>
    </source>
</evidence>
<proteinExistence type="predicted"/>
<protein>
    <recommendedName>
        <fullName evidence="5">Secreted protein</fullName>
    </recommendedName>
</protein>
<comment type="caution">
    <text evidence="3">The sequence shown here is derived from an EMBL/GenBank/DDBJ whole genome shotgun (WGS) entry which is preliminary data.</text>
</comment>
<organism evidence="3 4">
    <name type="scientific">Plakobranchus ocellatus</name>
    <dbReference type="NCBI Taxonomy" id="259542"/>
    <lineage>
        <taxon>Eukaryota</taxon>
        <taxon>Metazoa</taxon>
        <taxon>Spiralia</taxon>
        <taxon>Lophotrochozoa</taxon>
        <taxon>Mollusca</taxon>
        <taxon>Gastropoda</taxon>
        <taxon>Heterobranchia</taxon>
        <taxon>Euthyneura</taxon>
        <taxon>Panpulmonata</taxon>
        <taxon>Sacoglossa</taxon>
        <taxon>Placobranchoidea</taxon>
        <taxon>Plakobranchidae</taxon>
        <taxon>Plakobranchus</taxon>
    </lineage>
</organism>
<dbReference type="EMBL" id="BLXT01002742">
    <property type="protein sequence ID" value="GFN97321.1"/>
    <property type="molecule type" value="Genomic_DNA"/>
</dbReference>
<keyword evidence="4" id="KW-1185">Reference proteome</keyword>